<protein>
    <submittedName>
        <fullName evidence="6">Transcriptional regulator</fullName>
    </submittedName>
</protein>
<gene>
    <name evidence="6" type="ORF">PDMSB3_2128</name>
</gene>
<accession>A0A5Q4YY57</accession>
<dbReference type="InterPro" id="IPR029016">
    <property type="entry name" value="GAF-like_dom_sf"/>
</dbReference>
<dbReference type="PROSITE" id="PS51077">
    <property type="entry name" value="HTH_ICLR"/>
    <property type="match status" value="1"/>
</dbReference>
<dbReference type="RefSeq" id="WP_007177693.1">
    <property type="nucleotide sequence ID" value="NZ_LR699554.1"/>
</dbReference>
<dbReference type="PROSITE" id="PS51078">
    <property type="entry name" value="ICLR_ED"/>
    <property type="match status" value="1"/>
</dbReference>
<dbReference type="GO" id="GO:0003677">
    <property type="term" value="F:DNA binding"/>
    <property type="evidence" value="ECO:0007669"/>
    <property type="project" value="UniProtKB-KW"/>
</dbReference>
<evidence type="ECO:0000256" key="1">
    <source>
        <dbReference type="ARBA" id="ARBA00023015"/>
    </source>
</evidence>
<dbReference type="SUPFAM" id="SSF46785">
    <property type="entry name" value="Winged helix' DNA-binding domain"/>
    <property type="match status" value="1"/>
</dbReference>
<dbReference type="InterPro" id="IPR036388">
    <property type="entry name" value="WH-like_DNA-bd_sf"/>
</dbReference>
<sequence length="248" mass="27323">MNSLLKSIEIIEAVSAHQPVGVGELSKLLQMPKSSVQRVLLTFQEAGWLRQASGEFTRWEISPRVLGVRPNALKGGALQRAAREPMQDLCNLVNETVHLSIPDGTDAMVLVEESECKQFVRTAYSIGNVSPFHATANGLALLAFMNERQIATILARDLPKYGDRTINDPALIREEIARIRERGYSINLGQYRRAIYAIGAPIFDSNGIAVASICISMPEQRFTESRIDEWGRAVMDTAARISTGGVQV</sequence>
<keyword evidence="1" id="KW-0805">Transcription regulation</keyword>
<dbReference type="PANTHER" id="PTHR30136">
    <property type="entry name" value="HELIX-TURN-HELIX TRANSCRIPTIONAL REGULATOR, ICLR FAMILY"/>
    <property type="match status" value="1"/>
</dbReference>
<name>A0A5Q4YY57_9BURK</name>
<evidence type="ECO:0000313" key="6">
    <source>
        <dbReference type="EMBL" id="VVD33412.1"/>
    </source>
</evidence>
<dbReference type="KEGG" id="pdio:PDMSB3_2128.1"/>
<dbReference type="InterPro" id="IPR014757">
    <property type="entry name" value="Tscrpt_reg_IclR_C"/>
</dbReference>
<dbReference type="PANTHER" id="PTHR30136:SF35">
    <property type="entry name" value="HTH-TYPE TRANSCRIPTIONAL REGULATOR RV1719"/>
    <property type="match status" value="1"/>
</dbReference>
<keyword evidence="2" id="KW-0238">DNA-binding</keyword>
<dbReference type="GO" id="GO:0003700">
    <property type="term" value="F:DNA-binding transcription factor activity"/>
    <property type="evidence" value="ECO:0007669"/>
    <property type="project" value="TreeGrafter"/>
</dbReference>
<dbReference type="InterPro" id="IPR050707">
    <property type="entry name" value="HTH_MetabolicPath_Reg"/>
</dbReference>
<dbReference type="SUPFAM" id="SSF55781">
    <property type="entry name" value="GAF domain-like"/>
    <property type="match status" value="1"/>
</dbReference>
<proteinExistence type="predicted"/>
<evidence type="ECO:0000259" key="5">
    <source>
        <dbReference type="PROSITE" id="PS51078"/>
    </source>
</evidence>
<dbReference type="EMBL" id="LR699554">
    <property type="protein sequence ID" value="VVD33412.1"/>
    <property type="molecule type" value="Genomic_DNA"/>
</dbReference>
<dbReference type="Pfam" id="PF09339">
    <property type="entry name" value="HTH_IclR"/>
    <property type="match status" value="1"/>
</dbReference>
<feature type="domain" description="IclR-ED" evidence="5">
    <location>
        <begin position="64"/>
        <end position="247"/>
    </location>
</feature>
<evidence type="ECO:0000256" key="2">
    <source>
        <dbReference type="ARBA" id="ARBA00023125"/>
    </source>
</evidence>
<dbReference type="Gene3D" id="3.30.450.40">
    <property type="match status" value="1"/>
</dbReference>
<evidence type="ECO:0000313" key="7">
    <source>
        <dbReference type="Proteomes" id="UP000325811"/>
    </source>
</evidence>
<evidence type="ECO:0000259" key="4">
    <source>
        <dbReference type="PROSITE" id="PS51077"/>
    </source>
</evidence>
<organism evidence="6 7">
    <name type="scientific">Paraburkholderia dioscoreae</name>
    <dbReference type="NCBI Taxonomy" id="2604047"/>
    <lineage>
        <taxon>Bacteria</taxon>
        <taxon>Pseudomonadati</taxon>
        <taxon>Pseudomonadota</taxon>
        <taxon>Betaproteobacteria</taxon>
        <taxon>Burkholderiales</taxon>
        <taxon>Burkholderiaceae</taxon>
        <taxon>Paraburkholderia</taxon>
    </lineage>
</organism>
<dbReference type="InterPro" id="IPR036390">
    <property type="entry name" value="WH_DNA-bd_sf"/>
</dbReference>
<keyword evidence="3" id="KW-0804">Transcription</keyword>
<keyword evidence="7" id="KW-1185">Reference proteome</keyword>
<dbReference type="GO" id="GO:0045892">
    <property type="term" value="P:negative regulation of DNA-templated transcription"/>
    <property type="evidence" value="ECO:0007669"/>
    <property type="project" value="TreeGrafter"/>
</dbReference>
<dbReference type="AlphaFoldDB" id="A0A5Q4YY57"/>
<dbReference type="Gene3D" id="1.10.10.10">
    <property type="entry name" value="Winged helix-like DNA-binding domain superfamily/Winged helix DNA-binding domain"/>
    <property type="match status" value="1"/>
</dbReference>
<dbReference type="Pfam" id="PF01614">
    <property type="entry name" value="IclR_C"/>
    <property type="match status" value="1"/>
</dbReference>
<reference evidence="6 7" key="1">
    <citation type="submission" date="2019-08" db="EMBL/GenBank/DDBJ databases">
        <authorList>
            <person name="Herpell B J."/>
        </authorList>
    </citation>
    <scope>NUCLEOTIDE SEQUENCE [LARGE SCALE GENOMIC DNA]</scope>
    <source>
        <strain evidence="7">Msb3</strain>
    </source>
</reference>
<evidence type="ECO:0000256" key="3">
    <source>
        <dbReference type="ARBA" id="ARBA00023163"/>
    </source>
</evidence>
<dbReference type="InterPro" id="IPR005471">
    <property type="entry name" value="Tscrpt_reg_IclR_N"/>
</dbReference>
<dbReference type="Proteomes" id="UP000325811">
    <property type="component" value="Chromosome II"/>
</dbReference>
<feature type="domain" description="HTH iclR-type" evidence="4">
    <location>
        <begin position="1"/>
        <end position="63"/>
    </location>
</feature>
<dbReference type="SMART" id="SM00346">
    <property type="entry name" value="HTH_ICLR"/>
    <property type="match status" value="1"/>
</dbReference>